<dbReference type="AlphaFoldDB" id="J9C9M2"/>
<organism evidence="1">
    <name type="scientific">gut metagenome</name>
    <dbReference type="NCBI Taxonomy" id="749906"/>
    <lineage>
        <taxon>unclassified sequences</taxon>
        <taxon>metagenomes</taxon>
        <taxon>organismal metagenomes</taxon>
    </lineage>
</organism>
<name>J9C9M2_9ZZZZ</name>
<dbReference type="EMBL" id="AMCI01005213">
    <property type="protein sequence ID" value="EJW96570.1"/>
    <property type="molecule type" value="Genomic_DNA"/>
</dbReference>
<evidence type="ECO:0000313" key="1">
    <source>
        <dbReference type="EMBL" id="EJW96570.1"/>
    </source>
</evidence>
<sequence>MMLGPVGTLGFGFTLKAAPLTFGLDYRPMLAIAVGNDSGLVDHGFFNFGLTMTYRF</sequence>
<reference evidence="1" key="1">
    <citation type="journal article" date="2012" name="PLoS ONE">
        <title>Gene sets for utilization of primary and secondary nutrition supplies in the distal gut of endangered iberian lynx.</title>
        <authorList>
            <person name="Alcaide M."/>
            <person name="Messina E."/>
            <person name="Richter M."/>
            <person name="Bargiela R."/>
            <person name="Peplies J."/>
            <person name="Huws S.A."/>
            <person name="Newbold C.J."/>
            <person name="Golyshin P.N."/>
            <person name="Simon M.A."/>
            <person name="Lopez G."/>
            <person name="Yakimov M.M."/>
            <person name="Ferrer M."/>
        </authorList>
    </citation>
    <scope>NUCLEOTIDE SEQUENCE</scope>
</reference>
<proteinExistence type="predicted"/>
<gene>
    <name evidence="1" type="ORF">EVA_15322</name>
</gene>
<comment type="caution">
    <text evidence="1">The sequence shown here is derived from an EMBL/GenBank/DDBJ whole genome shotgun (WGS) entry which is preliminary data.</text>
</comment>
<accession>J9C9M2</accession>
<protein>
    <submittedName>
        <fullName evidence="1">Uncharacterized protein</fullName>
    </submittedName>
</protein>